<dbReference type="AlphaFoldDB" id="A0AB39XFK7"/>
<name>A0AB39XFK7_9BRAD</name>
<dbReference type="NCBIfam" id="TIGR02293">
    <property type="entry name" value="TAS_TIGR02293"/>
    <property type="match status" value="1"/>
</dbReference>
<reference evidence="2" key="1">
    <citation type="submission" date="2024-08" db="EMBL/GenBank/DDBJ databases">
        <authorList>
            <person name="Chaddad Z."/>
            <person name="Lamrabet M."/>
            <person name="Bouhnik O."/>
            <person name="Alami S."/>
            <person name="Wipf D."/>
            <person name="Courty P.E."/>
            <person name="Missbah El Idrissi M."/>
        </authorList>
    </citation>
    <scope>NUCLEOTIDE SEQUENCE</scope>
    <source>
        <strain evidence="2">LLZ17</strain>
    </source>
</reference>
<dbReference type="RefSeq" id="WP_369721084.1">
    <property type="nucleotide sequence ID" value="NZ_CP165734.1"/>
</dbReference>
<dbReference type="InterPro" id="IPR024467">
    <property type="entry name" value="Xre/MbcA/ParS-like_toxin-bd"/>
</dbReference>
<dbReference type="InterPro" id="IPR011979">
    <property type="entry name" value="Antitox_Xre"/>
</dbReference>
<gene>
    <name evidence="2" type="ORF">AB8Z38_28995</name>
</gene>
<proteinExistence type="predicted"/>
<feature type="domain" description="Antitoxin Xre/MbcA/ParS-like toxin-binding" evidence="1">
    <location>
        <begin position="19"/>
        <end position="68"/>
    </location>
</feature>
<accession>A0AB39XFK7</accession>
<dbReference type="Pfam" id="PF09722">
    <property type="entry name" value="Xre_MbcA_ParS_C"/>
    <property type="match status" value="1"/>
</dbReference>
<protein>
    <submittedName>
        <fullName evidence="2">Antitoxin Xre/MbcA/ParS toxin-binding domain-containing protein</fullName>
    </submittedName>
</protein>
<evidence type="ECO:0000259" key="1">
    <source>
        <dbReference type="Pfam" id="PF09722"/>
    </source>
</evidence>
<evidence type="ECO:0000313" key="2">
    <source>
        <dbReference type="EMBL" id="XDV56643.1"/>
    </source>
</evidence>
<organism evidence="2">
    <name type="scientific">Bradyrhizobium sp. LLZ17</name>
    <dbReference type="NCBI Taxonomy" id="3239388"/>
    <lineage>
        <taxon>Bacteria</taxon>
        <taxon>Pseudomonadati</taxon>
        <taxon>Pseudomonadota</taxon>
        <taxon>Alphaproteobacteria</taxon>
        <taxon>Hyphomicrobiales</taxon>
        <taxon>Nitrobacteraceae</taxon>
        <taxon>Bradyrhizobium</taxon>
    </lineage>
</organism>
<dbReference type="EMBL" id="CP165734">
    <property type="protein sequence ID" value="XDV56643.1"/>
    <property type="molecule type" value="Genomic_DNA"/>
</dbReference>
<sequence length="71" mass="7910">MSLEDPDKAVRLARVSRLAANVFGDTEKARRWLHKPKRALGGETPLAYLATEAGARVVEEMLHRIDHGIFA</sequence>